<name>A0A838L7V1_9SPHN</name>
<dbReference type="Pfam" id="PF16316">
    <property type="entry name" value="DUF4956"/>
    <property type="match status" value="1"/>
</dbReference>
<evidence type="ECO:0000313" key="3">
    <source>
        <dbReference type="Proteomes" id="UP000570166"/>
    </source>
</evidence>
<feature type="transmembrane region" description="Helical" evidence="1">
    <location>
        <begin position="7"/>
        <end position="28"/>
    </location>
</feature>
<organism evidence="2 3">
    <name type="scientific">Sphingomonas chungangi</name>
    <dbReference type="NCBI Taxonomy" id="2683589"/>
    <lineage>
        <taxon>Bacteria</taxon>
        <taxon>Pseudomonadati</taxon>
        <taxon>Pseudomonadota</taxon>
        <taxon>Alphaproteobacteria</taxon>
        <taxon>Sphingomonadales</taxon>
        <taxon>Sphingomonadaceae</taxon>
        <taxon>Sphingomonas</taxon>
    </lineage>
</organism>
<dbReference type="EMBL" id="JACEIB010000007">
    <property type="protein sequence ID" value="MBA2934980.1"/>
    <property type="molecule type" value="Genomic_DNA"/>
</dbReference>
<dbReference type="AlphaFoldDB" id="A0A838L7V1"/>
<keyword evidence="1" id="KW-0812">Transmembrane</keyword>
<feature type="transmembrane region" description="Helical" evidence="1">
    <location>
        <begin position="149"/>
        <end position="166"/>
    </location>
</feature>
<feature type="transmembrane region" description="Helical" evidence="1">
    <location>
        <begin position="126"/>
        <end position="142"/>
    </location>
</feature>
<dbReference type="Proteomes" id="UP000570166">
    <property type="component" value="Unassembled WGS sequence"/>
</dbReference>
<evidence type="ECO:0000256" key="1">
    <source>
        <dbReference type="SAM" id="Phobius"/>
    </source>
</evidence>
<keyword evidence="1" id="KW-0472">Membrane</keyword>
<keyword evidence="3" id="KW-1185">Reference proteome</keyword>
<sequence length="233" mass="25024">MQAARLLAKLIAYYVVVGLLLAGALWLFPDLAGYLPIGRVHALLAENGGQLHKGLAGIKVAHIDTIGGSLIWLVSAMVGALLTSLPVSWIYMEVRDREQYDQSIIGTIVMLPIVITSIVVIVQDSLALSFSLAGIIGAVRFRNSLKSTGDLLFTLLAIAIGISAGIGAMELAAVTSIMFNLCFVILWAAEYGERKSMKRFLADYDPDDEESRTTEVVVAAVTVTETKSEKPVS</sequence>
<keyword evidence="1" id="KW-1133">Transmembrane helix</keyword>
<gene>
    <name evidence="2" type="ORF">HZF05_12815</name>
</gene>
<proteinExistence type="predicted"/>
<evidence type="ECO:0000313" key="2">
    <source>
        <dbReference type="EMBL" id="MBA2934980.1"/>
    </source>
</evidence>
<reference evidence="2 3" key="1">
    <citation type="submission" date="2020-07" db="EMBL/GenBank/DDBJ databases">
        <authorList>
            <person name="Sun Q."/>
        </authorList>
    </citation>
    <scope>NUCLEOTIDE SEQUENCE [LARGE SCALE GENOMIC DNA]</scope>
    <source>
        <strain evidence="2 3">CGMCC 1.13654</strain>
    </source>
</reference>
<protein>
    <submittedName>
        <fullName evidence="2">DUF4956 domain-containing protein</fullName>
    </submittedName>
</protein>
<accession>A0A838L7V1</accession>
<dbReference type="RefSeq" id="WP_160366748.1">
    <property type="nucleotide sequence ID" value="NZ_JACEIB010000007.1"/>
</dbReference>
<dbReference type="InterPro" id="IPR032531">
    <property type="entry name" value="DUF4956"/>
</dbReference>
<feature type="transmembrane region" description="Helical" evidence="1">
    <location>
        <begin position="172"/>
        <end position="189"/>
    </location>
</feature>
<comment type="caution">
    <text evidence="2">The sequence shown here is derived from an EMBL/GenBank/DDBJ whole genome shotgun (WGS) entry which is preliminary data.</text>
</comment>
<feature type="transmembrane region" description="Helical" evidence="1">
    <location>
        <begin position="70"/>
        <end position="91"/>
    </location>
</feature>
<feature type="transmembrane region" description="Helical" evidence="1">
    <location>
        <begin position="103"/>
        <end position="120"/>
    </location>
</feature>